<dbReference type="EMBL" id="VJMJ01000010">
    <property type="protein sequence ID" value="KAF0744181.1"/>
    <property type="molecule type" value="Genomic_DNA"/>
</dbReference>
<organism evidence="1 2">
    <name type="scientific">Aphanomyces euteiches</name>
    <dbReference type="NCBI Taxonomy" id="100861"/>
    <lineage>
        <taxon>Eukaryota</taxon>
        <taxon>Sar</taxon>
        <taxon>Stramenopiles</taxon>
        <taxon>Oomycota</taxon>
        <taxon>Saprolegniomycetes</taxon>
        <taxon>Saprolegniales</taxon>
        <taxon>Verrucalvaceae</taxon>
        <taxon>Aphanomyces</taxon>
    </lineage>
</organism>
<dbReference type="Proteomes" id="UP000481153">
    <property type="component" value="Unassembled WGS sequence"/>
</dbReference>
<protein>
    <recommendedName>
        <fullName evidence="3">START domain-containing protein</fullName>
    </recommendedName>
</protein>
<keyword evidence="2" id="KW-1185">Reference proteome</keyword>
<reference evidence="1 2" key="1">
    <citation type="submission" date="2019-07" db="EMBL/GenBank/DDBJ databases">
        <title>Genomics analysis of Aphanomyces spp. identifies a new class of oomycete effector associated with host adaptation.</title>
        <authorList>
            <person name="Gaulin E."/>
        </authorList>
    </citation>
    <scope>NUCLEOTIDE SEQUENCE [LARGE SCALE GENOMIC DNA]</scope>
    <source>
        <strain evidence="1 2">ATCC 201684</strain>
    </source>
</reference>
<evidence type="ECO:0000313" key="2">
    <source>
        <dbReference type="Proteomes" id="UP000481153"/>
    </source>
</evidence>
<name>A0A6G0XUX2_9STRA</name>
<accession>A0A6G0XUX2</accession>
<evidence type="ECO:0000313" key="1">
    <source>
        <dbReference type="EMBL" id="KAF0744181.1"/>
    </source>
</evidence>
<sequence>MVDRVWKLTETVRGATENYTLVKQECVMDLSDNLRIVHRIESVLEMRLLEHRSLLFRHNVSPRSILIGTQSITSPSTSSRYTRGSEQQGVLLASPPDNDNAVHVHLCGVYDCVGVPDNEITARFSKDILHLLTSVEAKLLLDA</sequence>
<dbReference type="AlphaFoldDB" id="A0A6G0XUX2"/>
<dbReference type="VEuPathDB" id="FungiDB:AeMF1_016880"/>
<comment type="caution">
    <text evidence="1">The sequence shown here is derived from an EMBL/GenBank/DDBJ whole genome shotgun (WGS) entry which is preliminary data.</text>
</comment>
<proteinExistence type="predicted"/>
<gene>
    <name evidence="1" type="ORF">Ae201684_001321</name>
</gene>
<evidence type="ECO:0008006" key="3">
    <source>
        <dbReference type="Google" id="ProtNLM"/>
    </source>
</evidence>